<protein>
    <submittedName>
        <fullName evidence="1">Uncharacterized protein</fullName>
    </submittedName>
</protein>
<reference evidence="1 2" key="1">
    <citation type="journal article" date="2022" name="New Phytol.">
        <title>Ecological generalism drives hyperdiversity of secondary metabolite gene clusters in xylarialean endophytes.</title>
        <authorList>
            <person name="Franco M.E.E."/>
            <person name="Wisecaver J.H."/>
            <person name="Arnold A.E."/>
            <person name="Ju Y.M."/>
            <person name="Slot J.C."/>
            <person name="Ahrendt S."/>
            <person name="Moore L.P."/>
            <person name="Eastman K.E."/>
            <person name="Scott K."/>
            <person name="Konkel Z."/>
            <person name="Mondo S.J."/>
            <person name="Kuo A."/>
            <person name="Hayes R.D."/>
            <person name="Haridas S."/>
            <person name="Andreopoulos B."/>
            <person name="Riley R."/>
            <person name="LaButti K."/>
            <person name="Pangilinan J."/>
            <person name="Lipzen A."/>
            <person name="Amirebrahimi M."/>
            <person name="Yan J."/>
            <person name="Adam C."/>
            <person name="Keymanesh K."/>
            <person name="Ng V."/>
            <person name="Louie K."/>
            <person name="Northen T."/>
            <person name="Drula E."/>
            <person name="Henrissat B."/>
            <person name="Hsieh H.M."/>
            <person name="Youens-Clark K."/>
            <person name="Lutzoni F."/>
            <person name="Miadlikowska J."/>
            <person name="Eastwood D.C."/>
            <person name="Hamelin R.C."/>
            <person name="Grigoriev I.V."/>
            <person name="U'Ren J.M."/>
        </authorList>
    </citation>
    <scope>NUCLEOTIDE SEQUENCE [LARGE SCALE GENOMIC DNA]</scope>
    <source>
        <strain evidence="1 2">CBS 119005</strain>
    </source>
</reference>
<name>A0ACB9ZF20_9PEZI</name>
<dbReference type="EMBL" id="MU393427">
    <property type="protein sequence ID" value="KAI4869936.1"/>
    <property type="molecule type" value="Genomic_DNA"/>
</dbReference>
<dbReference type="Proteomes" id="UP001497700">
    <property type="component" value="Unassembled WGS sequence"/>
</dbReference>
<accession>A0ACB9ZF20</accession>
<comment type="caution">
    <text evidence="1">The sequence shown here is derived from an EMBL/GenBank/DDBJ whole genome shotgun (WGS) entry which is preliminary data.</text>
</comment>
<sequence>MASNDNLIRFEVCIYKKDGVPYEEFIEWVTKAYPPQVIPLMKKHGITRWTQTVTPPHFREPFRHALKTEMGRPEWTVPDYDIVHAYYLKSMDDLKPLMEEPKWNELEEEAQRLSNTSIGQFVIGHETVHIGDIGDNKSA</sequence>
<gene>
    <name evidence="1" type="ORF">F4820DRAFT_405526</name>
</gene>
<evidence type="ECO:0000313" key="1">
    <source>
        <dbReference type="EMBL" id="KAI4869936.1"/>
    </source>
</evidence>
<keyword evidence="2" id="KW-1185">Reference proteome</keyword>
<proteinExistence type="predicted"/>
<evidence type="ECO:0000313" key="2">
    <source>
        <dbReference type="Proteomes" id="UP001497700"/>
    </source>
</evidence>
<organism evidence="1 2">
    <name type="scientific">Hypoxylon rubiginosum</name>
    <dbReference type="NCBI Taxonomy" id="110542"/>
    <lineage>
        <taxon>Eukaryota</taxon>
        <taxon>Fungi</taxon>
        <taxon>Dikarya</taxon>
        <taxon>Ascomycota</taxon>
        <taxon>Pezizomycotina</taxon>
        <taxon>Sordariomycetes</taxon>
        <taxon>Xylariomycetidae</taxon>
        <taxon>Xylariales</taxon>
        <taxon>Hypoxylaceae</taxon>
        <taxon>Hypoxylon</taxon>
    </lineage>
</organism>